<reference evidence="1 2" key="1">
    <citation type="submission" date="2019-04" db="EMBL/GenBank/DDBJ databases">
        <authorList>
            <person name="Van Vliet M D."/>
        </authorList>
    </citation>
    <scope>NUCLEOTIDE SEQUENCE [LARGE SCALE GENOMIC DNA]</scope>
    <source>
        <strain evidence="1 2">F21</strain>
    </source>
</reference>
<organism evidence="1 2">
    <name type="scientific">Pontiella sulfatireligans</name>
    <dbReference type="NCBI Taxonomy" id="2750658"/>
    <lineage>
        <taxon>Bacteria</taxon>
        <taxon>Pseudomonadati</taxon>
        <taxon>Kiritimatiellota</taxon>
        <taxon>Kiritimatiellia</taxon>
        <taxon>Kiritimatiellales</taxon>
        <taxon>Pontiellaceae</taxon>
        <taxon>Pontiella</taxon>
    </lineage>
</organism>
<dbReference type="Proteomes" id="UP000346198">
    <property type="component" value="Unassembled WGS sequence"/>
</dbReference>
<dbReference type="EMBL" id="CAAHFH010000002">
    <property type="protein sequence ID" value="VGO22746.1"/>
    <property type="molecule type" value="Genomic_DNA"/>
</dbReference>
<gene>
    <name evidence="1" type="ORF">SCARR_04842</name>
</gene>
<dbReference type="NCBIfam" id="NF007714">
    <property type="entry name" value="PRK10410.1-2"/>
    <property type="match status" value="1"/>
</dbReference>
<keyword evidence="2" id="KW-1185">Reference proteome</keyword>
<dbReference type="RefSeq" id="WP_136064349.1">
    <property type="nucleotide sequence ID" value="NZ_CAAHFH010000002.1"/>
</dbReference>
<dbReference type="AlphaFoldDB" id="A0A6C2UV72"/>
<accession>A0A6C2UV72</accession>
<proteinExistence type="predicted"/>
<protein>
    <recommendedName>
        <fullName evidence="3">Nitrous oxide-stimulated promoter</fullName>
    </recommendedName>
</protein>
<dbReference type="InterPro" id="IPR020483">
    <property type="entry name" value="Uncharacterised_YgbA"/>
</dbReference>
<sequence length="101" mass="11342">MNLEARTASAMIRMHCRARHGAAGGLCAECSVLLAYAEERIAHCPFGAGKPVCNQCSVHCYKPEMRERIQTAMRFSGPRMIWRHPVLAVRHLLRSKRAPGR</sequence>
<dbReference type="Pfam" id="PF11756">
    <property type="entry name" value="YgbA_NO"/>
    <property type="match status" value="1"/>
</dbReference>
<evidence type="ECO:0000313" key="2">
    <source>
        <dbReference type="Proteomes" id="UP000346198"/>
    </source>
</evidence>
<evidence type="ECO:0000313" key="1">
    <source>
        <dbReference type="EMBL" id="VGO22746.1"/>
    </source>
</evidence>
<evidence type="ECO:0008006" key="3">
    <source>
        <dbReference type="Google" id="ProtNLM"/>
    </source>
</evidence>
<name>A0A6C2UV72_9BACT</name>